<sequence length="280" mass="32551">MERIIRSNAVKQRQVRQPVVFAFNIMLNHYLAYNTKQYDTIQRIIKYENKVNYLYMLPNISNHSMNIEQRAEQLAKSLKKISKDNQGQRVHVIAHSFTGIDVRAAISLYGATNVQSLSTVCTPHKGMKLIEKLHADRLEDLEIVDKIFEACGVSQKCVHEFHPENIRAFNLVAEDNSTTDYYSVGSKKKFFHATDSLRYSHDLLSKREIQNVSDGIMRPEDCEWGRYLVTFEQDHLEIVGFSPDYNPRQVYNLLVDNIKLNEVKNDPVEAKKYGIEYLFQ</sequence>
<gene>
    <name evidence="1" type="primary">Contig18077.g19211</name>
    <name evidence="1" type="ORF">STYLEM_15714</name>
</gene>
<dbReference type="SUPFAM" id="SSF53474">
    <property type="entry name" value="alpha/beta-Hydrolases"/>
    <property type="match status" value="1"/>
</dbReference>
<accession>A0A078AZJ0</accession>
<dbReference type="Gene3D" id="3.40.50.1820">
    <property type="entry name" value="alpha/beta hydrolase"/>
    <property type="match status" value="1"/>
</dbReference>
<name>A0A078AZJ0_STYLE</name>
<evidence type="ECO:0000313" key="2">
    <source>
        <dbReference type="Proteomes" id="UP000039865"/>
    </source>
</evidence>
<protein>
    <submittedName>
        <fullName evidence="1">Uncharacterized protein</fullName>
    </submittedName>
</protein>
<keyword evidence="2" id="KW-1185">Reference proteome</keyword>
<dbReference type="InterPro" id="IPR029058">
    <property type="entry name" value="AB_hydrolase_fold"/>
</dbReference>
<dbReference type="Proteomes" id="UP000039865">
    <property type="component" value="Unassembled WGS sequence"/>
</dbReference>
<proteinExistence type="predicted"/>
<dbReference type="InParanoid" id="A0A078AZJ0"/>
<dbReference type="OrthoDB" id="5592486at2759"/>
<evidence type="ECO:0000313" key="1">
    <source>
        <dbReference type="EMBL" id="CDW86617.1"/>
    </source>
</evidence>
<dbReference type="OMA" id="TIASPHK"/>
<dbReference type="AlphaFoldDB" id="A0A078AZJ0"/>
<organism evidence="1 2">
    <name type="scientific">Stylonychia lemnae</name>
    <name type="common">Ciliate</name>
    <dbReference type="NCBI Taxonomy" id="5949"/>
    <lineage>
        <taxon>Eukaryota</taxon>
        <taxon>Sar</taxon>
        <taxon>Alveolata</taxon>
        <taxon>Ciliophora</taxon>
        <taxon>Intramacronucleata</taxon>
        <taxon>Spirotrichea</taxon>
        <taxon>Stichotrichia</taxon>
        <taxon>Sporadotrichida</taxon>
        <taxon>Oxytrichidae</taxon>
        <taxon>Stylonychinae</taxon>
        <taxon>Stylonychia</taxon>
    </lineage>
</organism>
<reference evidence="1 2" key="1">
    <citation type="submission" date="2014-06" db="EMBL/GenBank/DDBJ databases">
        <authorList>
            <person name="Swart Estienne"/>
        </authorList>
    </citation>
    <scope>NUCLEOTIDE SEQUENCE [LARGE SCALE GENOMIC DNA]</scope>
    <source>
        <strain evidence="1 2">130c</strain>
    </source>
</reference>
<dbReference type="EMBL" id="CCKQ01014822">
    <property type="protein sequence ID" value="CDW86617.1"/>
    <property type="molecule type" value="Genomic_DNA"/>
</dbReference>
<dbReference type="Pfam" id="PF02089">
    <property type="entry name" value="Palm_thioest"/>
    <property type="match status" value="1"/>
</dbReference>